<evidence type="ECO:0000313" key="1">
    <source>
        <dbReference type="EMBL" id="SFK86632.1"/>
    </source>
</evidence>
<evidence type="ECO:0000313" key="2">
    <source>
        <dbReference type="Proteomes" id="UP000199111"/>
    </source>
</evidence>
<dbReference type="Proteomes" id="UP000199111">
    <property type="component" value="Unassembled WGS sequence"/>
</dbReference>
<name>A0A1I4CZD3_9ACTN</name>
<organism evidence="1 2">
    <name type="scientific">Streptosporangium canum</name>
    <dbReference type="NCBI Taxonomy" id="324952"/>
    <lineage>
        <taxon>Bacteria</taxon>
        <taxon>Bacillati</taxon>
        <taxon>Actinomycetota</taxon>
        <taxon>Actinomycetes</taxon>
        <taxon>Streptosporangiales</taxon>
        <taxon>Streptosporangiaceae</taxon>
        <taxon>Streptosporangium</taxon>
    </lineage>
</organism>
<sequence length="184" mass="19016">MSELMGNVPFMSDAQHSPIEGEQWRPGDIVLDADGGLFTRAGAEDQARGRPWGYPGDRARLVTGETRLPEGGLPETAPARPLTLLVRDGQPVLPVVPDDASGVTGTGARDAATSTGVGGLFLAATAFDPDGAGDSRAAKLRAGLLDSVVIVDSPQVLGEMFGGAADGLLVELANWHERSMGENA</sequence>
<proteinExistence type="predicted"/>
<dbReference type="EMBL" id="FOQY01000038">
    <property type="protein sequence ID" value="SFK86632.1"/>
    <property type="molecule type" value="Genomic_DNA"/>
</dbReference>
<accession>A0A1I4CZD3</accession>
<dbReference type="AlphaFoldDB" id="A0A1I4CZD3"/>
<reference evidence="2" key="1">
    <citation type="submission" date="2016-10" db="EMBL/GenBank/DDBJ databases">
        <authorList>
            <person name="Varghese N."/>
            <person name="Submissions S."/>
        </authorList>
    </citation>
    <scope>NUCLEOTIDE SEQUENCE [LARGE SCALE GENOMIC DNA]</scope>
    <source>
        <strain evidence="2">CGMCC 4.2126</strain>
    </source>
</reference>
<gene>
    <name evidence="1" type="ORF">SAMN05216275_13860</name>
</gene>
<keyword evidence="2" id="KW-1185">Reference proteome</keyword>
<protein>
    <submittedName>
        <fullName evidence="1">Uncharacterized protein</fullName>
    </submittedName>
</protein>